<dbReference type="GO" id="GO:0004174">
    <property type="term" value="F:electron-transferring-flavoprotein dehydrogenase activity"/>
    <property type="evidence" value="ECO:0007669"/>
    <property type="project" value="TreeGrafter"/>
</dbReference>
<reference evidence="2" key="1">
    <citation type="submission" date="2022-09" db="EMBL/GenBank/DDBJ databases">
        <title>Fusarium specimens isolated from Avocado Roots.</title>
        <authorList>
            <person name="Stajich J."/>
            <person name="Roper C."/>
            <person name="Heimlech-Rivalta G."/>
        </authorList>
    </citation>
    <scope>NUCLEOTIDE SEQUENCE</scope>
    <source>
        <strain evidence="2">A02</strain>
    </source>
</reference>
<name>A0A9W8R0B3_9HYPO</name>
<dbReference type="PANTHER" id="PTHR43735">
    <property type="entry name" value="APOPTOSIS-INDUCING FACTOR 1"/>
    <property type="match status" value="1"/>
</dbReference>
<keyword evidence="3" id="KW-1185">Reference proteome</keyword>
<evidence type="ECO:0000313" key="2">
    <source>
        <dbReference type="EMBL" id="KAJ4181342.1"/>
    </source>
</evidence>
<evidence type="ECO:0000313" key="3">
    <source>
        <dbReference type="Proteomes" id="UP001152087"/>
    </source>
</evidence>
<dbReference type="PANTHER" id="PTHR43735:SF5">
    <property type="entry name" value="FAD_NAD(P)-BINDING DOMAIN-CONTAINING PROTEIN"/>
    <property type="match status" value="1"/>
</dbReference>
<proteinExistence type="predicted"/>
<protein>
    <recommendedName>
        <fullName evidence="1">FAD/NAD(P)-binding domain-containing protein</fullName>
    </recommendedName>
</protein>
<dbReference type="InterPro" id="IPR023753">
    <property type="entry name" value="FAD/NAD-binding_dom"/>
</dbReference>
<organism evidence="2 3">
    <name type="scientific">Fusarium falciforme</name>
    <dbReference type="NCBI Taxonomy" id="195108"/>
    <lineage>
        <taxon>Eukaryota</taxon>
        <taxon>Fungi</taxon>
        <taxon>Dikarya</taxon>
        <taxon>Ascomycota</taxon>
        <taxon>Pezizomycotina</taxon>
        <taxon>Sordariomycetes</taxon>
        <taxon>Hypocreomycetidae</taxon>
        <taxon>Hypocreales</taxon>
        <taxon>Nectriaceae</taxon>
        <taxon>Fusarium</taxon>
        <taxon>Fusarium solani species complex</taxon>
    </lineage>
</organism>
<dbReference type="InterPro" id="IPR036188">
    <property type="entry name" value="FAD/NAD-bd_sf"/>
</dbReference>
<comment type="caution">
    <text evidence="2">The sequence shown here is derived from an EMBL/GenBank/DDBJ whole genome shotgun (WGS) entry which is preliminary data.</text>
</comment>
<dbReference type="GO" id="GO:0005737">
    <property type="term" value="C:cytoplasm"/>
    <property type="evidence" value="ECO:0007669"/>
    <property type="project" value="TreeGrafter"/>
</dbReference>
<gene>
    <name evidence="2" type="ORF">NW755_011126</name>
</gene>
<accession>A0A9W8R0B3</accession>
<dbReference type="PRINTS" id="PR00368">
    <property type="entry name" value="FADPNR"/>
</dbReference>
<dbReference type="EMBL" id="JAOQAV010000041">
    <property type="protein sequence ID" value="KAJ4181342.1"/>
    <property type="molecule type" value="Genomic_DNA"/>
</dbReference>
<dbReference type="GO" id="GO:0050660">
    <property type="term" value="F:flavin adenine dinucleotide binding"/>
    <property type="evidence" value="ECO:0007669"/>
    <property type="project" value="TreeGrafter"/>
</dbReference>
<dbReference type="SUPFAM" id="SSF51905">
    <property type="entry name" value="FAD/NAD(P)-binding domain"/>
    <property type="match status" value="1"/>
</dbReference>
<sequence>MVPDSIKLVGKALSFFIPYLGTLAAQRVAAIYHNWTWHDTPDAQNVVIIGGSFAGIELAKRLAETLPMGYKAVLIEKNSHLNYSFNFPRFSVMEGHEHEAFIPYDAICRGGPPGILTRIQDTVVDITEKQIILASGNKTDYTYLAIATGSSQPLPVQVSATELPDACREMQSVQEKIKASQRIAIVGGGAVGVQIASDTKGFYPDKDVTLIHSRGQLMNYFGKRLQDYTLIALRDELKIRVLLNERPKLPPQGNMATSATLTFSDGREEKFDLIIGCTGQRPNSSILRSLYPSAISKETSRILVEPTLQVSGDGSLDARARIFAFGDVADHGGPHMARAGWMQSRVVLDNILAMIRGEEPTQTYKPNLFIEGAIKLTLGKTQNVVYAMENDGSDVLVPGNEHLDLDIKRAWKQFGADFKQASIPN</sequence>
<dbReference type="AlphaFoldDB" id="A0A9W8R0B3"/>
<feature type="domain" description="FAD/NAD(P)-binding" evidence="1">
    <location>
        <begin position="45"/>
        <end position="341"/>
    </location>
</feature>
<dbReference type="Proteomes" id="UP001152087">
    <property type="component" value="Unassembled WGS sequence"/>
</dbReference>
<dbReference type="Gene3D" id="3.50.50.100">
    <property type="match status" value="1"/>
</dbReference>
<evidence type="ECO:0000259" key="1">
    <source>
        <dbReference type="Pfam" id="PF07992"/>
    </source>
</evidence>
<dbReference type="Pfam" id="PF07992">
    <property type="entry name" value="Pyr_redox_2"/>
    <property type="match status" value="1"/>
</dbReference>